<keyword evidence="4" id="KW-0238">DNA-binding</keyword>
<dbReference type="InterPro" id="IPR036421">
    <property type="entry name" value="Fe_dep_repressor_sf"/>
</dbReference>
<dbReference type="PANTHER" id="PTHR33238">
    <property type="entry name" value="IRON (METAL) DEPENDENT REPRESSOR, DTXR FAMILY"/>
    <property type="match status" value="1"/>
</dbReference>
<name>A0ABT8KT38_9BACT</name>
<gene>
    <name evidence="8" type="ORF">QQ008_15545</name>
</gene>
<proteinExistence type="inferred from homology"/>
<dbReference type="InterPro" id="IPR050536">
    <property type="entry name" value="DtxR_MntR_Metal-Reg"/>
</dbReference>
<dbReference type="PROSITE" id="PS50944">
    <property type="entry name" value="HTH_DTXR"/>
    <property type="match status" value="1"/>
</dbReference>
<evidence type="ECO:0000256" key="4">
    <source>
        <dbReference type="ARBA" id="ARBA00023125"/>
    </source>
</evidence>
<dbReference type="InterPro" id="IPR038157">
    <property type="entry name" value="FeoA_core_dom"/>
</dbReference>
<keyword evidence="3" id="KW-0805">Transcription regulation</keyword>
<evidence type="ECO:0000313" key="8">
    <source>
        <dbReference type="EMBL" id="MDN5202803.1"/>
    </source>
</evidence>
<dbReference type="Proteomes" id="UP001172082">
    <property type="component" value="Unassembled WGS sequence"/>
</dbReference>
<dbReference type="Gene3D" id="1.10.60.10">
    <property type="entry name" value="Iron dependent repressor, metal binding and dimerisation domain"/>
    <property type="match status" value="1"/>
</dbReference>
<dbReference type="InterPro" id="IPR022689">
    <property type="entry name" value="Iron_dep_repressor"/>
</dbReference>
<dbReference type="Gene3D" id="2.30.30.90">
    <property type="match status" value="1"/>
</dbReference>
<organism evidence="8 9">
    <name type="scientific">Splendidivirga corallicola</name>
    <dbReference type="NCBI Taxonomy" id="3051826"/>
    <lineage>
        <taxon>Bacteria</taxon>
        <taxon>Pseudomonadati</taxon>
        <taxon>Bacteroidota</taxon>
        <taxon>Cytophagia</taxon>
        <taxon>Cytophagales</taxon>
        <taxon>Splendidivirgaceae</taxon>
        <taxon>Splendidivirga</taxon>
    </lineage>
</organism>
<protein>
    <recommendedName>
        <fullName evidence="2">Transcriptional regulator MntR</fullName>
    </recommendedName>
</protein>
<dbReference type="SMART" id="SM00347">
    <property type="entry name" value="HTH_MARR"/>
    <property type="match status" value="1"/>
</dbReference>
<evidence type="ECO:0000256" key="2">
    <source>
        <dbReference type="ARBA" id="ARBA00022386"/>
    </source>
</evidence>
<dbReference type="SMART" id="SM00529">
    <property type="entry name" value="HTH_DTXR"/>
    <property type="match status" value="1"/>
</dbReference>
<dbReference type="InterPro" id="IPR000835">
    <property type="entry name" value="HTH_MarR-typ"/>
</dbReference>
<dbReference type="EMBL" id="JAUJEA010000005">
    <property type="protein sequence ID" value="MDN5202803.1"/>
    <property type="molecule type" value="Genomic_DNA"/>
</dbReference>
<evidence type="ECO:0000256" key="3">
    <source>
        <dbReference type="ARBA" id="ARBA00023015"/>
    </source>
</evidence>
<dbReference type="InterPro" id="IPR001367">
    <property type="entry name" value="Fe_dep_repressor"/>
</dbReference>
<keyword evidence="5" id="KW-0804">Transcription</keyword>
<evidence type="ECO:0000313" key="9">
    <source>
        <dbReference type="Proteomes" id="UP001172082"/>
    </source>
</evidence>
<dbReference type="InterPro" id="IPR036390">
    <property type="entry name" value="WH_DNA-bd_sf"/>
</dbReference>
<comment type="similarity">
    <text evidence="1">Belongs to the DtxR/MntR family.</text>
</comment>
<comment type="caution">
    <text evidence="8">The sequence shown here is derived from an EMBL/GenBank/DDBJ whole genome shotgun (WGS) entry which is preliminary data.</text>
</comment>
<dbReference type="SUPFAM" id="SSF47979">
    <property type="entry name" value="Iron-dependent repressor protein, dimerization domain"/>
    <property type="match status" value="1"/>
</dbReference>
<feature type="domain" description="HTH dtxR-type" evidence="7">
    <location>
        <begin position="1"/>
        <end position="68"/>
    </location>
</feature>
<evidence type="ECO:0000256" key="5">
    <source>
        <dbReference type="ARBA" id="ARBA00023163"/>
    </source>
</evidence>
<evidence type="ECO:0000256" key="1">
    <source>
        <dbReference type="ARBA" id="ARBA00007871"/>
    </source>
</evidence>
<dbReference type="SUPFAM" id="SSF46785">
    <property type="entry name" value="Winged helix' DNA-binding domain"/>
    <property type="match status" value="1"/>
</dbReference>
<evidence type="ECO:0000256" key="6">
    <source>
        <dbReference type="ARBA" id="ARBA00025185"/>
    </source>
</evidence>
<dbReference type="RefSeq" id="WP_346752826.1">
    <property type="nucleotide sequence ID" value="NZ_JAUJEA010000005.1"/>
</dbReference>
<accession>A0ABT8KT38</accession>
<dbReference type="PANTHER" id="PTHR33238:SF7">
    <property type="entry name" value="IRON-DEPENDENT TRANSCRIPTIONAL REGULATOR"/>
    <property type="match status" value="1"/>
</dbReference>
<sequence>MRKKFMPTQTNENYLKALYYLHQKNSAISITDLGKEMEVSKPTVNDMVKKMQAKGWVKYEKYKPLQLTKQGLREATFIIRKHRLSEMFLSQVMGFGWEEVHDMAEEMEHLKSEMFFDRMDEILGFPTKDPHGSPIPDKNGNFVKPDYRLLSQVEIGKKVVLRALRESSTEFINFLNNKEIKLGTTMTIKQIEPFDKSMTVCYTTHTDVILSHTVCNGLLVEQLT</sequence>
<reference evidence="8" key="1">
    <citation type="submission" date="2023-06" db="EMBL/GenBank/DDBJ databases">
        <title>Genomic of Parafulvivirga corallium.</title>
        <authorList>
            <person name="Wang G."/>
        </authorList>
    </citation>
    <scope>NUCLEOTIDE SEQUENCE</scope>
    <source>
        <strain evidence="8">BMA10</strain>
    </source>
</reference>
<dbReference type="Pfam" id="PF02742">
    <property type="entry name" value="Fe_dep_repr_C"/>
    <property type="match status" value="1"/>
</dbReference>
<dbReference type="Gene3D" id="1.10.10.10">
    <property type="entry name" value="Winged helix-like DNA-binding domain superfamily/Winged helix DNA-binding domain"/>
    <property type="match status" value="1"/>
</dbReference>
<dbReference type="InterPro" id="IPR036388">
    <property type="entry name" value="WH-like_DNA-bd_sf"/>
</dbReference>
<evidence type="ECO:0000259" key="7">
    <source>
        <dbReference type="PROSITE" id="PS50944"/>
    </source>
</evidence>
<keyword evidence="9" id="KW-1185">Reference proteome</keyword>
<dbReference type="InterPro" id="IPR022687">
    <property type="entry name" value="HTH_DTXR"/>
</dbReference>
<dbReference type="Pfam" id="PF01325">
    <property type="entry name" value="Fe_dep_repress"/>
    <property type="match status" value="1"/>
</dbReference>
<comment type="function">
    <text evidence="6">In the presence of manganese, represses expression of mntH and mntS. Up-regulates expression of mntP.</text>
</comment>